<dbReference type="RefSeq" id="XP_018982548.1">
    <property type="nucleotide sequence ID" value="XM_019126721.1"/>
</dbReference>
<gene>
    <name evidence="1" type="ORF">BABINDRAFT_103543</name>
</gene>
<protein>
    <submittedName>
        <fullName evidence="1">Uncharacterized protein</fullName>
    </submittedName>
</protein>
<evidence type="ECO:0000313" key="2">
    <source>
        <dbReference type="Proteomes" id="UP000094336"/>
    </source>
</evidence>
<evidence type="ECO:0000313" key="1">
    <source>
        <dbReference type="EMBL" id="ODQ77220.1"/>
    </source>
</evidence>
<proteinExistence type="predicted"/>
<accession>A0A1E3QHV3</accession>
<keyword evidence="2" id="KW-1185">Reference proteome</keyword>
<sequence length="88" mass="10506">MATIHLRSLELTCDRNLSVWKRCINGIQNWYKWPTMTSRVRKPVRFTVWSKAKIHTVPVLDFISNQSRSNPLKRYLLYHLSAVHMHND</sequence>
<reference evidence="2" key="1">
    <citation type="submission" date="2016-05" db="EMBL/GenBank/DDBJ databases">
        <title>Comparative genomics of biotechnologically important yeasts.</title>
        <authorList>
            <consortium name="DOE Joint Genome Institute"/>
            <person name="Riley R."/>
            <person name="Haridas S."/>
            <person name="Wolfe K.H."/>
            <person name="Lopes M.R."/>
            <person name="Hittinger C.T."/>
            <person name="Goker M."/>
            <person name="Salamov A."/>
            <person name="Wisecaver J."/>
            <person name="Long T.M."/>
            <person name="Aerts A.L."/>
            <person name="Barry K."/>
            <person name="Choi C."/>
            <person name="Clum A."/>
            <person name="Coughlan A.Y."/>
            <person name="Deshpande S."/>
            <person name="Douglass A.P."/>
            <person name="Hanson S.J."/>
            <person name="Klenk H.-P."/>
            <person name="Labutti K."/>
            <person name="Lapidus A."/>
            <person name="Lindquist E."/>
            <person name="Lipzen A."/>
            <person name="Meier-Kolthoff J.P."/>
            <person name="Ohm R.A."/>
            <person name="Otillar R.P."/>
            <person name="Pangilinan J."/>
            <person name="Peng Y."/>
            <person name="Rokas A."/>
            <person name="Rosa C.A."/>
            <person name="Scheuner C."/>
            <person name="Sibirny A.A."/>
            <person name="Slot J.C."/>
            <person name="Stielow J.B."/>
            <person name="Sun H."/>
            <person name="Kurtzman C.P."/>
            <person name="Blackwell M."/>
            <person name="Grigoriev I.V."/>
            <person name="Jeffries T.W."/>
        </authorList>
    </citation>
    <scope>NUCLEOTIDE SEQUENCE [LARGE SCALE GENOMIC DNA]</scope>
    <source>
        <strain evidence="2">NRRL Y-12698</strain>
    </source>
</reference>
<dbReference type="EMBL" id="KV454442">
    <property type="protein sequence ID" value="ODQ77220.1"/>
    <property type="molecule type" value="Genomic_DNA"/>
</dbReference>
<dbReference type="GeneID" id="30144575"/>
<organism evidence="1 2">
    <name type="scientific">Babjeviella inositovora NRRL Y-12698</name>
    <dbReference type="NCBI Taxonomy" id="984486"/>
    <lineage>
        <taxon>Eukaryota</taxon>
        <taxon>Fungi</taxon>
        <taxon>Dikarya</taxon>
        <taxon>Ascomycota</taxon>
        <taxon>Saccharomycotina</taxon>
        <taxon>Pichiomycetes</taxon>
        <taxon>Serinales incertae sedis</taxon>
        <taxon>Babjeviella</taxon>
    </lineage>
</organism>
<dbReference type="Proteomes" id="UP000094336">
    <property type="component" value="Unassembled WGS sequence"/>
</dbReference>
<name>A0A1E3QHV3_9ASCO</name>
<dbReference type="AlphaFoldDB" id="A0A1E3QHV3"/>